<dbReference type="Gramene" id="Pp3c25_500V3.2">
    <property type="protein sequence ID" value="Pp3c25_500V3.2"/>
    <property type="gene ID" value="Pp3c25_500"/>
</dbReference>
<dbReference type="InterPro" id="IPR001283">
    <property type="entry name" value="CRISP-related"/>
</dbReference>
<dbReference type="InterPro" id="IPR035940">
    <property type="entry name" value="CAP_sf"/>
</dbReference>
<dbReference type="InterPro" id="IPR018244">
    <property type="entry name" value="Allrgn_V5/Tpx1_CS"/>
</dbReference>
<feature type="domain" description="SCP" evidence="5">
    <location>
        <begin position="22"/>
        <end position="157"/>
    </location>
</feature>
<dbReference type="CDD" id="cd05381">
    <property type="entry name" value="CAP_PR-1"/>
    <property type="match status" value="1"/>
</dbReference>
<dbReference type="EnsemblPlants" id="Pp3c25_500V3.1">
    <property type="protein sequence ID" value="Pp3c25_500V3.1"/>
    <property type="gene ID" value="Pp3c25_500"/>
</dbReference>
<evidence type="ECO:0000313" key="6">
    <source>
        <dbReference type="EMBL" id="PNR27249.1"/>
    </source>
</evidence>
<dbReference type="PRINTS" id="PR00838">
    <property type="entry name" value="V5ALLERGEN"/>
</dbReference>
<reference evidence="6 8" key="1">
    <citation type="journal article" date="2008" name="Science">
        <title>The Physcomitrella genome reveals evolutionary insights into the conquest of land by plants.</title>
        <authorList>
            <person name="Rensing S."/>
            <person name="Lang D."/>
            <person name="Zimmer A."/>
            <person name="Terry A."/>
            <person name="Salamov A."/>
            <person name="Shapiro H."/>
            <person name="Nishiyama T."/>
            <person name="Perroud P.-F."/>
            <person name="Lindquist E."/>
            <person name="Kamisugi Y."/>
            <person name="Tanahashi T."/>
            <person name="Sakakibara K."/>
            <person name="Fujita T."/>
            <person name="Oishi K."/>
            <person name="Shin-I T."/>
            <person name="Kuroki Y."/>
            <person name="Toyoda A."/>
            <person name="Suzuki Y."/>
            <person name="Hashimoto A."/>
            <person name="Yamaguchi K."/>
            <person name="Sugano A."/>
            <person name="Kohara Y."/>
            <person name="Fujiyama A."/>
            <person name="Anterola A."/>
            <person name="Aoki S."/>
            <person name="Ashton N."/>
            <person name="Barbazuk W.B."/>
            <person name="Barker E."/>
            <person name="Bennetzen J."/>
            <person name="Bezanilla M."/>
            <person name="Blankenship R."/>
            <person name="Cho S.H."/>
            <person name="Dutcher S."/>
            <person name="Estelle M."/>
            <person name="Fawcett J.A."/>
            <person name="Gundlach H."/>
            <person name="Hanada K."/>
            <person name="Heyl A."/>
            <person name="Hicks K.A."/>
            <person name="Hugh J."/>
            <person name="Lohr M."/>
            <person name="Mayer K."/>
            <person name="Melkozernov A."/>
            <person name="Murata T."/>
            <person name="Nelson D."/>
            <person name="Pils B."/>
            <person name="Prigge M."/>
            <person name="Reiss B."/>
            <person name="Renner T."/>
            <person name="Rombauts S."/>
            <person name="Rushton P."/>
            <person name="Sanderfoot A."/>
            <person name="Schween G."/>
            <person name="Shiu S.-H."/>
            <person name="Stueber K."/>
            <person name="Theodoulou F.L."/>
            <person name="Tu H."/>
            <person name="Van de Peer Y."/>
            <person name="Verrier P.J."/>
            <person name="Waters E."/>
            <person name="Wood A."/>
            <person name="Yang L."/>
            <person name="Cove D."/>
            <person name="Cuming A."/>
            <person name="Hasebe M."/>
            <person name="Lucas S."/>
            <person name="Mishler D.B."/>
            <person name="Reski R."/>
            <person name="Grigoriev I."/>
            <person name="Quatrano R.S."/>
            <person name="Boore J.L."/>
        </authorList>
    </citation>
    <scope>NUCLEOTIDE SEQUENCE [LARGE SCALE GENOMIC DNA]</scope>
    <source>
        <strain evidence="7 8">cv. Gransden 2004</strain>
    </source>
</reference>
<reference evidence="7" key="3">
    <citation type="submission" date="2020-12" db="UniProtKB">
        <authorList>
            <consortium name="EnsemblPlants"/>
        </authorList>
    </citation>
    <scope>IDENTIFICATION</scope>
</reference>
<dbReference type="Proteomes" id="UP000006727">
    <property type="component" value="Chromosome 25"/>
</dbReference>
<evidence type="ECO:0000259" key="5">
    <source>
        <dbReference type="SMART" id="SM00198"/>
    </source>
</evidence>
<dbReference type="Pfam" id="PF00188">
    <property type="entry name" value="CAP"/>
    <property type="match status" value="1"/>
</dbReference>
<dbReference type="Gene3D" id="3.40.33.10">
    <property type="entry name" value="CAP"/>
    <property type="match status" value="1"/>
</dbReference>
<keyword evidence="8" id="KW-1185">Reference proteome</keyword>
<dbReference type="eggNOG" id="KOG3017">
    <property type="taxonomic scope" value="Eukaryota"/>
</dbReference>
<dbReference type="PANTHER" id="PTHR10334">
    <property type="entry name" value="CYSTEINE-RICH SECRETORY PROTEIN-RELATED"/>
    <property type="match status" value="1"/>
</dbReference>
<dbReference type="AlphaFoldDB" id="A9TEN0"/>
<dbReference type="OrthoDB" id="337038at2759"/>
<feature type="compositionally biased region" description="Polar residues" evidence="3">
    <location>
        <begin position="160"/>
        <end position="173"/>
    </location>
</feature>
<dbReference type="SUPFAM" id="SSF55797">
    <property type="entry name" value="PR-1-like"/>
    <property type="match status" value="1"/>
</dbReference>
<keyword evidence="2" id="KW-0611">Plant defense</keyword>
<dbReference type="GO" id="GO:0005615">
    <property type="term" value="C:extracellular space"/>
    <property type="evidence" value="ECO:0000318"/>
    <property type="project" value="GO_Central"/>
</dbReference>
<accession>A9TEN0</accession>
<evidence type="ECO:0000256" key="4">
    <source>
        <dbReference type="SAM" id="SignalP"/>
    </source>
</evidence>
<evidence type="ECO:0000256" key="3">
    <source>
        <dbReference type="SAM" id="MobiDB-lite"/>
    </source>
</evidence>
<name>A9TEN0_PHYPA</name>
<keyword evidence="2" id="KW-0568">Pathogenesis-related protein</keyword>
<dbReference type="InterPro" id="IPR014044">
    <property type="entry name" value="CAP_dom"/>
</dbReference>
<gene>
    <name evidence="7" type="primary">LOC112277260</name>
    <name evidence="6" type="ORF">PHYPA_029401</name>
</gene>
<proteinExistence type="predicted"/>
<dbReference type="InterPro" id="IPR002413">
    <property type="entry name" value="V5_allergen-like"/>
</dbReference>
<dbReference type="Gramene" id="Pp3c25_500V3.1">
    <property type="protein sequence ID" value="Pp3c25_500V3.1"/>
    <property type="gene ID" value="Pp3c25_500"/>
</dbReference>
<dbReference type="PROSITE" id="PS01009">
    <property type="entry name" value="CRISP_1"/>
    <property type="match status" value="1"/>
</dbReference>
<dbReference type="FunCoup" id="A9TEN0">
    <property type="interactions" value="393"/>
</dbReference>
<dbReference type="SMART" id="SM00198">
    <property type="entry name" value="SCP"/>
    <property type="match status" value="1"/>
</dbReference>
<dbReference type="EnsemblPlants" id="Pp3c25_500V3.2">
    <property type="protein sequence ID" value="Pp3c25_500V3.2"/>
    <property type="gene ID" value="Pp3c25_500"/>
</dbReference>
<dbReference type="GeneID" id="112277260"/>
<evidence type="ECO:0000256" key="2">
    <source>
        <dbReference type="ARBA" id="ARBA00023265"/>
    </source>
</evidence>
<dbReference type="PRINTS" id="PR00837">
    <property type="entry name" value="V5TPXLIKE"/>
</dbReference>
<comment type="function">
    <text evidence="1">Probably involved in the defense reaction of plants against pathogens.</text>
</comment>
<evidence type="ECO:0000256" key="1">
    <source>
        <dbReference type="ARBA" id="ARBA00003143"/>
    </source>
</evidence>
<reference evidence="6 8" key="2">
    <citation type="journal article" date="2018" name="Plant J.">
        <title>The Physcomitrella patens chromosome-scale assembly reveals moss genome structure and evolution.</title>
        <authorList>
            <person name="Lang D."/>
            <person name="Ullrich K.K."/>
            <person name="Murat F."/>
            <person name="Fuchs J."/>
            <person name="Jenkins J."/>
            <person name="Haas F.B."/>
            <person name="Piednoel M."/>
            <person name="Gundlach H."/>
            <person name="Van Bel M."/>
            <person name="Meyberg R."/>
            <person name="Vives C."/>
            <person name="Morata J."/>
            <person name="Symeonidi A."/>
            <person name="Hiss M."/>
            <person name="Muchero W."/>
            <person name="Kamisugi Y."/>
            <person name="Saleh O."/>
            <person name="Blanc G."/>
            <person name="Decker E.L."/>
            <person name="van Gessel N."/>
            <person name="Grimwood J."/>
            <person name="Hayes R.D."/>
            <person name="Graham S.W."/>
            <person name="Gunter L.E."/>
            <person name="McDaniel S.F."/>
            <person name="Hoernstein S.N.W."/>
            <person name="Larsson A."/>
            <person name="Li F.W."/>
            <person name="Perroud P.F."/>
            <person name="Phillips J."/>
            <person name="Ranjan P."/>
            <person name="Rokshar D.S."/>
            <person name="Rothfels C.J."/>
            <person name="Schneider L."/>
            <person name="Shu S."/>
            <person name="Stevenson D.W."/>
            <person name="Thummler F."/>
            <person name="Tillich M."/>
            <person name="Villarreal Aguilar J.C."/>
            <person name="Widiez T."/>
            <person name="Wong G.K."/>
            <person name="Wymore A."/>
            <person name="Zhang Y."/>
            <person name="Zimmer A.D."/>
            <person name="Quatrano R.S."/>
            <person name="Mayer K.F.X."/>
            <person name="Goodstein D."/>
            <person name="Casacuberta J.M."/>
            <person name="Vandepoele K."/>
            <person name="Reski R."/>
            <person name="Cuming A.C."/>
            <person name="Tuskan G.A."/>
            <person name="Maumus F."/>
            <person name="Salse J."/>
            <person name="Schmutz J."/>
            <person name="Rensing S.A."/>
        </authorList>
    </citation>
    <scope>NUCLEOTIDE SEQUENCE [LARGE SCALE GENOMIC DNA]</scope>
    <source>
        <strain evidence="7 8">cv. Gransden 2004</strain>
    </source>
</reference>
<dbReference type="STRING" id="3218.A9TEN0"/>
<evidence type="ECO:0000313" key="8">
    <source>
        <dbReference type="Proteomes" id="UP000006727"/>
    </source>
</evidence>
<evidence type="ECO:0000313" key="7">
    <source>
        <dbReference type="EnsemblPlants" id="Pp3c25_500V3.1"/>
    </source>
</evidence>
<feature type="signal peptide" evidence="4">
    <location>
        <begin position="1"/>
        <end position="20"/>
    </location>
</feature>
<dbReference type="OMA" id="WANDRAT"/>
<feature type="region of interest" description="Disordered" evidence="3">
    <location>
        <begin position="160"/>
        <end position="179"/>
    </location>
</feature>
<dbReference type="PROSITE" id="PS01010">
    <property type="entry name" value="CRISP_2"/>
    <property type="match status" value="1"/>
</dbReference>
<dbReference type="FunFam" id="3.40.33.10:FF:000004">
    <property type="entry name" value="CAP, cysteine-rich secretory protein, antigen 5"/>
    <property type="match status" value="1"/>
</dbReference>
<keyword evidence="4" id="KW-0732">Signal</keyword>
<dbReference type="HOGENOM" id="CLU_035730_8_1_1"/>
<dbReference type="EMBL" id="ABEU02000025">
    <property type="protein sequence ID" value="PNR27249.1"/>
    <property type="molecule type" value="Genomic_DNA"/>
</dbReference>
<dbReference type="KEGG" id="ppp:112277260"/>
<dbReference type="PaxDb" id="3218-PP1S215_2V6.1"/>
<feature type="chain" id="PRO_5014297964" description="SCP domain-containing protein" evidence="4">
    <location>
        <begin position="21"/>
        <end position="179"/>
    </location>
</feature>
<protein>
    <recommendedName>
        <fullName evidence="5">SCP domain-containing protein</fullName>
    </recommendedName>
</protein>
<organism evidence="6">
    <name type="scientific">Physcomitrium patens</name>
    <name type="common">Spreading-leaved earth moss</name>
    <name type="synonym">Physcomitrella patens</name>
    <dbReference type="NCBI Taxonomy" id="3218"/>
    <lineage>
        <taxon>Eukaryota</taxon>
        <taxon>Viridiplantae</taxon>
        <taxon>Streptophyta</taxon>
        <taxon>Embryophyta</taxon>
        <taxon>Bryophyta</taxon>
        <taxon>Bryophytina</taxon>
        <taxon>Bryopsida</taxon>
        <taxon>Funariidae</taxon>
        <taxon>Funariales</taxon>
        <taxon>Funariaceae</taxon>
        <taxon>Physcomitrium</taxon>
    </lineage>
</organism>
<dbReference type="RefSeq" id="XP_024365155.1">
    <property type="nucleotide sequence ID" value="XM_024509387.2"/>
</dbReference>
<sequence length="179" mass="19350">MMKALAVLMLVAALVDVAAGQSIADQYLNAHNQARQEVGAGIPNLGWNDQLTAFATNWANDRATNARCALSHSGGPYGENIYWSSGSSSPEDAVKLWVEEKRYYNYDSNSCQSGKVCGHYTQVVWRNTQLVGCGSAKCPGGGTFVVCSYYPPGNYNGQRPWLQSDSLTSTPVQGSREEA</sequence>